<dbReference type="Pfam" id="PF07224">
    <property type="entry name" value="Chlorophyllase"/>
    <property type="match status" value="1"/>
</dbReference>
<dbReference type="Gene3D" id="3.40.50.1820">
    <property type="entry name" value="alpha/beta hydrolase"/>
    <property type="match status" value="1"/>
</dbReference>
<accession>A0ABY8TTD9</accession>
<evidence type="ECO:0000313" key="1">
    <source>
        <dbReference type="EMBL" id="WIA12360.1"/>
    </source>
</evidence>
<dbReference type="SUPFAM" id="SSF53474">
    <property type="entry name" value="alpha/beta-Hydrolases"/>
    <property type="match status" value="1"/>
</dbReference>
<proteinExistence type="predicted"/>
<organism evidence="1 2">
    <name type="scientific">Tetradesmus obliquus</name>
    <name type="common">Green alga</name>
    <name type="synonym">Acutodesmus obliquus</name>
    <dbReference type="NCBI Taxonomy" id="3088"/>
    <lineage>
        <taxon>Eukaryota</taxon>
        <taxon>Viridiplantae</taxon>
        <taxon>Chlorophyta</taxon>
        <taxon>core chlorophytes</taxon>
        <taxon>Chlorophyceae</taxon>
        <taxon>CS clade</taxon>
        <taxon>Sphaeropleales</taxon>
        <taxon>Scenedesmaceae</taxon>
        <taxon>Tetradesmus</taxon>
    </lineage>
</organism>
<evidence type="ECO:0008006" key="3">
    <source>
        <dbReference type="Google" id="ProtNLM"/>
    </source>
</evidence>
<dbReference type="Proteomes" id="UP001244341">
    <property type="component" value="Chromosome 3b"/>
</dbReference>
<dbReference type="InterPro" id="IPR017395">
    <property type="entry name" value="Chlorophyllase-like"/>
</dbReference>
<protein>
    <recommendedName>
        <fullName evidence="3">Chlorophyllase</fullName>
    </recommendedName>
</protein>
<dbReference type="PANTHER" id="PTHR33428:SF14">
    <property type="entry name" value="CARBOXYLESTERASE TYPE B DOMAIN-CONTAINING PROTEIN"/>
    <property type="match status" value="1"/>
</dbReference>
<evidence type="ECO:0000313" key="2">
    <source>
        <dbReference type="Proteomes" id="UP001244341"/>
    </source>
</evidence>
<dbReference type="PANTHER" id="PTHR33428">
    <property type="entry name" value="CHLOROPHYLLASE-2, CHLOROPLASTIC"/>
    <property type="match status" value="1"/>
</dbReference>
<keyword evidence="2" id="KW-1185">Reference proteome</keyword>
<dbReference type="InterPro" id="IPR029058">
    <property type="entry name" value="AB_hydrolase_fold"/>
</dbReference>
<gene>
    <name evidence="1" type="ORF">OEZ85_012409</name>
</gene>
<reference evidence="1 2" key="1">
    <citation type="submission" date="2023-05" db="EMBL/GenBank/DDBJ databases">
        <title>A 100% complete, gapless, phased diploid assembly of the Scenedesmus obliquus UTEX 3031 genome.</title>
        <authorList>
            <person name="Biondi T.C."/>
            <person name="Hanschen E.R."/>
            <person name="Kwon T."/>
            <person name="Eng W."/>
            <person name="Kruse C.P.S."/>
            <person name="Koehler S.I."/>
            <person name="Kunde Y."/>
            <person name="Gleasner C.D."/>
            <person name="You Mak K.T."/>
            <person name="Polle J."/>
            <person name="Hovde B.T."/>
            <person name="Starkenburg S.R."/>
        </authorList>
    </citation>
    <scope>NUCLEOTIDE SEQUENCE [LARGE SCALE GENOMIC DNA]</scope>
    <source>
        <strain evidence="1 2">DOE0152z</strain>
    </source>
</reference>
<dbReference type="EMBL" id="CP126210">
    <property type="protein sequence ID" value="WIA12360.1"/>
    <property type="molecule type" value="Genomic_DNA"/>
</dbReference>
<sequence>MPRQISRRTVAARAFLGQQLPDAATCTFTKAAELTGAAAPADPTVWPIVIAETELAQSDVYTGSFKDVAKSITINLPPTDDGPAAPVLVFFGGFQARASWYQAVMARLASAGYATVQYDTQPYGPFVQTMGFEQEIAALPQLLQWLAAQNKDASNPLLHNKLDMSRVAVAGHSRGGKLAALQYAQDPAAVKAAYLLDPVDELSSSAVQQLAGRGLALGVTAAGITGAFNPERSDYRHFLAAAACGSQLHIIPDAHHLQFCSSSPYLNALLDTADNLFTDAGMSHMGASLLLALYLYLAGCKASGRPLPASAMLGCNSSDERVALFDELYHHMLLIDELYHHMLDDLTTHHGTSLQQLLLPGLPDADGSQLAAEWDHVLLCMREHDEGELLEHAILGQLASIDRLSSGGHHHGGSGSMNSDGSGSSMAGSYTSLNSLSTLSSADAALTVDGAAAAAAAAAAGMAGAAADAGRERVAALTAEAMLLWLDAALKK</sequence>
<name>A0ABY8TTD9_TETOB</name>